<feature type="domain" description="Fatty acyl-CoA reductase C-terminal" evidence="5">
    <location>
        <begin position="138"/>
        <end position="230"/>
    </location>
</feature>
<comment type="function">
    <text evidence="4">Catalyzes the reduction of fatty acyl-CoA to fatty alcohols.</text>
</comment>
<dbReference type="Pfam" id="PF03015">
    <property type="entry name" value="Sterile"/>
    <property type="match status" value="1"/>
</dbReference>
<keyword evidence="4" id="KW-0812">Transmembrane</keyword>
<keyword evidence="2 4" id="KW-0444">Lipid biosynthesis</keyword>
<keyword evidence="4" id="KW-0560">Oxidoreductase</keyword>
<gene>
    <name evidence="8" type="primary">LOC103506787</name>
</gene>
<evidence type="ECO:0000313" key="8">
    <source>
        <dbReference type="RefSeq" id="XP_026677571.1"/>
    </source>
</evidence>
<feature type="domain" description="Thioester reductase (TE)" evidence="6">
    <location>
        <begin position="14"/>
        <end position="67"/>
    </location>
</feature>
<dbReference type="RefSeq" id="XP_026677571.1">
    <property type="nucleotide sequence ID" value="XM_026821770.1"/>
</dbReference>
<dbReference type="KEGG" id="dci:103506787"/>
<dbReference type="Pfam" id="PF07993">
    <property type="entry name" value="NAD_binding_4"/>
    <property type="match status" value="1"/>
</dbReference>
<evidence type="ECO:0000256" key="1">
    <source>
        <dbReference type="ARBA" id="ARBA00005928"/>
    </source>
</evidence>
<dbReference type="PANTHER" id="PTHR11011:SF45">
    <property type="entry name" value="FATTY ACYL-COA REDUCTASE CG8306-RELATED"/>
    <property type="match status" value="1"/>
</dbReference>
<comment type="similarity">
    <text evidence="1 4">Belongs to the fatty acyl-CoA reductase family.</text>
</comment>
<name>A0A3Q0IMN3_DIACI</name>
<dbReference type="PaxDb" id="121845-A0A3Q0IMN3"/>
<keyword evidence="4" id="KW-1133">Transmembrane helix</keyword>
<comment type="catalytic activity">
    <reaction evidence="4">
        <text>a long-chain fatty acyl-CoA + 2 NADPH + 2 H(+) = a long-chain primary fatty alcohol + 2 NADP(+) + CoA</text>
        <dbReference type="Rhea" id="RHEA:52716"/>
        <dbReference type="ChEBI" id="CHEBI:15378"/>
        <dbReference type="ChEBI" id="CHEBI:57287"/>
        <dbReference type="ChEBI" id="CHEBI:57783"/>
        <dbReference type="ChEBI" id="CHEBI:58349"/>
        <dbReference type="ChEBI" id="CHEBI:77396"/>
        <dbReference type="ChEBI" id="CHEBI:83139"/>
        <dbReference type="EC" id="1.2.1.84"/>
    </reaction>
</comment>
<keyword evidence="3 4" id="KW-0443">Lipid metabolism</keyword>
<evidence type="ECO:0000256" key="2">
    <source>
        <dbReference type="ARBA" id="ARBA00022516"/>
    </source>
</evidence>
<dbReference type="InterPro" id="IPR026055">
    <property type="entry name" value="FAR"/>
</dbReference>
<sequence length="290" mass="33505">MEYVFYITSSVFSVVGAWREPVPGWTISRNGPQGFFMGAANGVVRRLPVDKDLIYDYIPIDVVVNNILVAGWFVHAKRPASTPVYHATSSTCNPFRWRCLISKMFAVLHDYPSAKAVWYPTLKLLPSITLYKISSYLFHFVPAVFFDIMLKVTGQRPKLIRLHRTINKSLNLLEPFIFNEWKFDNTKGMALEKEIPAAERDTFYLNITNLDWEHFYMDLAKGVRRYLLNEDDSTVNAAKRKDRKLMYMNIIVQIGFFSLLLFAIQSLTSTAFFPALLLALPVFLIIMFFL</sequence>
<dbReference type="AlphaFoldDB" id="A0A3Q0IMN3"/>
<reference evidence="8" key="1">
    <citation type="submission" date="2025-08" db="UniProtKB">
        <authorList>
            <consortium name="RefSeq"/>
        </authorList>
    </citation>
    <scope>IDENTIFICATION</scope>
</reference>
<dbReference type="GO" id="GO:0102965">
    <property type="term" value="F:alcohol-forming long-chain fatty acyl-CoA reductase activity"/>
    <property type="evidence" value="ECO:0007669"/>
    <property type="project" value="UniProtKB-EC"/>
</dbReference>
<feature type="transmembrane region" description="Helical" evidence="4">
    <location>
        <begin position="271"/>
        <end position="289"/>
    </location>
</feature>
<accession>A0A3Q0IMN3</accession>
<dbReference type="Gene3D" id="3.40.50.720">
    <property type="entry name" value="NAD(P)-binding Rossmann-like Domain"/>
    <property type="match status" value="1"/>
</dbReference>
<dbReference type="GO" id="GO:0035336">
    <property type="term" value="P:long-chain fatty-acyl-CoA metabolic process"/>
    <property type="evidence" value="ECO:0007669"/>
    <property type="project" value="TreeGrafter"/>
</dbReference>
<dbReference type="GeneID" id="103506787"/>
<keyword evidence="4" id="KW-0472">Membrane</keyword>
<evidence type="ECO:0000259" key="5">
    <source>
        <dbReference type="Pfam" id="PF03015"/>
    </source>
</evidence>
<evidence type="ECO:0000259" key="6">
    <source>
        <dbReference type="Pfam" id="PF07993"/>
    </source>
</evidence>
<dbReference type="InterPro" id="IPR033640">
    <property type="entry name" value="FAR_C"/>
</dbReference>
<evidence type="ECO:0000256" key="3">
    <source>
        <dbReference type="ARBA" id="ARBA00023098"/>
    </source>
</evidence>
<dbReference type="Proteomes" id="UP000079169">
    <property type="component" value="Unplaced"/>
</dbReference>
<dbReference type="GO" id="GO:0080019">
    <property type="term" value="F:alcohol-forming very long-chain fatty acyl-CoA reductase activity"/>
    <property type="evidence" value="ECO:0007669"/>
    <property type="project" value="InterPro"/>
</dbReference>
<dbReference type="InterPro" id="IPR013120">
    <property type="entry name" value="FAR_NAD-bd"/>
</dbReference>
<keyword evidence="7" id="KW-1185">Reference proteome</keyword>
<dbReference type="STRING" id="121845.A0A3Q0IMN3"/>
<feature type="transmembrane region" description="Helical" evidence="4">
    <location>
        <begin position="245"/>
        <end position="265"/>
    </location>
</feature>
<proteinExistence type="inferred from homology"/>
<protein>
    <recommendedName>
        <fullName evidence="4">Fatty acyl-CoA reductase</fullName>
        <ecNumber evidence="4">1.2.1.84</ecNumber>
    </recommendedName>
</protein>
<dbReference type="CDD" id="cd09071">
    <property type="entry name" value="FAR_C"/>
    <property type="match status" value="1"/>
</dbReference>
<evidence type="ECO:0000256" key="4">
    <source>
        <dbReference type="RuleBase" id="RU363097"/>
    </source>
</evidence>
<organism evidence="7 8">
    <name type="scientific">Diaphorina citri</name>
    <name type="common">Asian citrus psyllid</name>
    <dbReference type="NCBI Taxonomy" id="121845"/>
    <lineage>
        <taxon>Eukaryota</taxon>
        <taxon>Metazoa</taxon>
        <taxon>Ecdysozoa</taxon>
        <taxon>Arthropoda</taxon>
        <taxon>Hexapoda</taxon>
        <taxon>Insecta</taxon>
        <taxon>Pterygota</taxon>
        <taxon>Neoptera</taxon>
        <taxon>Paraneoptera</taxon>
        <taxon>Hemiptera</taxon>
        <taxon>Sternorrhyncha</taxon>
        <taxon>Psylloidea</taxon>
        <taxon>Psyllidae</taxon>
        <taxon>Diaphorininae</taxon>
        <taxon>Diaphorina</taxon>
    </lineage>
</organism>
<keyword evidence="4" id="KW-0521">NADP</keyword>
<dbReference type="PANTHER" id="PTHR11011">
    <property type="entry name" value="MALE STERILITY PROTEIN 2-RELATED"/>
    <property type="match status" value="1"/>
</dbReference>
<dbReference type="EC" id="1.2.1.84" evidence="4"/>
<dbReference type="GO" id="GO:0005777">
    <property type="term" value="C:peroxisome"/>
    <property type="evidence" value="ECO:0007669"/>
    <property type="project" value="TreeGrafter"/>
</dbReference>
<evidence type="ECO:0000313" key="7">
    <source>
        <dbReference type="Proteomes" id="UP000079169"/>
    </source>
</evidence>